<proteinExistence type="predicted"/>
<keyword evidence="2" id="KW-1185">Reference proteome</keyword>
<evidence type="ECO:0008006" key="3">
    <source>
        <dbReference type="Google" id="ProtNLM"/>
    </source>
</evidence>
<comment type="caution">
    <text evidence="1">The sequence shown here is derived from an EMBL/GenBank/DDBJ whole genome shotgun (WGS) entry which is preliminary data.</text>
</comment>
<evidence type="ECO:0000313" key="2">
    <source>
        <dbReference type="Proteomes" id="UP000676565"/>
    </source>
</evidence>
<reference evidence="1 2" key="1">
    <citation type="submission" date="2021-04" db="EMBL/GenBank/DDBJ databases">
        <authorList>
            <person name="Ivanova A."/>
        </authorList>
    </citation>
    <scope>NUCLEOTIDE SEQUENCE [LARGE SCALE GENOMIC DNA]</scope>
    <source>
        <strain evidence="1 2">G18</strain>
    </source>
</reference>
<dbReference type="Proteomes" id="UP000676565">
    <property type="component" value="Unassembled WGS sequence"/>
</dbReference>
<protein>
    <recommendedName>
        <fullName evidence="3">Helix-turn-helix domain-containing protein</fullName>
    </recommendedName>
</protein>
<name>A0ABS5C1L3_9BACT</name>
<evidence type="ECO:0000313" key="1">
    <source>
        <dbReference type="EMBL" id="MBP3959875.1"/>
    </source>
</evidence>
<organism evidence="1 2">
    <name type="scientific">Gemmata palustris</name>
    <dbReference type="NCBI Taxonomy" id="2822762"/>
    <lineage>
        <taxon>Bacteria</taxon>
        <taxon>Pseudomonadati</taxon>
        <taxon>Planctomycetota</taxon>
        <taxon>Planctomycetia</taxon>
        <taxon>Gemmatales</taxon>
        <taxon>Gemmataceae</taxon>
        <taxon>Gemmata</taxon>
    </lineage>
</organism>
<dbReference type="EMBL" id="JAGKQQ010000001">
    <property type="protein sequence ID" value="MBP3959875.1"/>
    <property type="molecule type" value="Genomic_DNA"/>
</dbReference>
<accession>A0ABS5C1L3</accession>
<gene>
    <name evidence="1" type="ORF">J8F10_31895</name>
</gene>
<sequence>MSSNKFHMLGVTALRVGASPHHLFRLAERGQVPHIKVDRFRVFAESDEPAIRAALLAAGYIRDQKTEAASC</sequence>
<dbReference type="RefSeq" id="WP_210660729.1">
    <property type="nucleotide sequence ID" value="NZ_JAGKQQ010000001.1"/>
</dbReference>